<protein>
    <submittedName>
        <fullName evidence="2">Uncharacterized protein</fullName>
    </submittedName>
</protein>
<dbReference type="KEGG" id="mema:MMAB1_0685"/>
<evidence type="ECO:0000256" key="1">
    <source>
        <dbReference type="SAM" id="MobiDB-lite"/>
    </source>
</evidence>
<proteinExistence type="predicted"/>
<feature type="compositionally biased region" description="Low complexity" evidence="1">
    <location>
        <begin position="11"/>
        <end position="20"/>
    </location>
</feature>
<reference evidence="2 3" key="1">
    <citation type="submission" date="2016-01" db="EMBL/GenBank/DDBJ databases">
        <authorList>
            <person name="Manzoor S."/>
        </authorList>
    </citation>
    <scope>NUCLEOTIDE SEQUENCE [LARGE SCALE GENOMIC DNA]</scope>
    <source>
        <strain evidence="2">Methanoculleus sp MAB1</strain>
    </source>
</reference>
<gene>
    <name evidence="2" type="ORF">MMAB1_0685</name>
</gene>
<accession>A0A0X3BID3</accession>
<evidence type="ECO:0000313" key="3">
    <source>
        <dbReference type="Proteomes" id="UP000069850"/>
    </source>
</evidence>
<name>A0A0X3BID3_9EURY</name>
<feature type="region of interest" description="Disordered" evidence="1">
    <location>
        <begin position="1"/>
        <end position="20"/>
    </location>
</feature>
<organism evidence="2 3">
    <name type="scientific">Methanoculleus bourgensis</name>
    <dbReference type="NCBI Taxonomy" id="83986"/>
    <lineage>
        <taxon>Archaea</taxon>
        <taxon>Methanobacteriati</taxon>
        <taxon>Methanobacteriota</taxon>
        <taxon>Stenosarchaea group</taxon>
        <taxon>Methanomicrobia</taxon>
        <taxon>Methanomicrobiales</taxon>
        <taxon>Methanomicrobiaceae</taxon>
        <taxon>Methanoculleus</taxon>
    </lineage>
</organism>
<dbReference type="AlphaFoldDB" id="A0A0X3BID3"/>
<sequence length="65" mass="6973">MVNAEYPPAHPGSGPWWESPWGWGQARPACGLLPRPKAAGAVPGLIPWGNDNLPERTDRALIVCS</sequence>
<dbReference type="EMBL" id="LT158599">
    <property type="protein sequence ID" value="CVK31902.1"/>
    <property type="molecule type" value="Genomic_DNA"/>
</dbReference>
<evidence type="ECO:0000313" key="2">
    <source>
        <dbReference type="EMBL" id="CVK31902.1"/>
    </source>
</evidence>
<dbReference type="Proteomes" id="UP000069850">
    <property type="component" value="Chromosome 1"/>
</dbReference>